<keyword evidence="3" id="KW-1185">Reference proteome</keyword>
<feature type="transmembrane region" description="Helical" evidence="1">
    <location>
        <begin position="149"/>
        <end position="170"/>
    </location>
</feature>
<dbReference type="EMBL" id="CP107006">
    <property type="protein sequence ID" value="UYQ92007.1"/>
    <property type="molecule type" value="Genomic_DNA"/>
</dbReference>
<evidence type="ECO:0000313" key="3">
    <source>
        <dbReference type="Proteomes" id="UP001162741"/>
    </source>
</evidence>
<name>A0ABY6IX92_9BACT</name>
<proteinExistence type="predicted"/>
<protein>
    <submittedName>
        <fullName evidence="2">ABC transporter permease</fullName>
    </submittedName>
</protein>
<evidence type="ECO:0000313" key="2">
    <source>
        <dbReference type="EMBL" id="UYQ92007.1"/>
    </source>
</evidence>
<accession>A0ABY6IX92</accession>
<keyword evidence="1" id="KW-1133">Transmembrane helix</keyword>
<keyword evidence="1" id="KW-0472">Membrane</keyword>
<keyword evidence="1" id="KW-0812">Transmembrane</keyword>
<dbReference type="Pfam" id="PF12730">
    <property type="entry name" value="ABC2_membrane_4"/>
    <property type="match status" value="1"/>
</dbReference>
<reference evidence="2" key="1">
    <citation type="submission" date="2022-10" db="EMBL/GenBank/DDBJ databases">
        <title>Chitinophaga sp. nov., isolated from soil.</title>
        <authorList>
            <person name="Jeon C.O."/>
        </authorList>
    </citation>
    <scope>NUCLEOTIDE SEQUENCE</scope>
    <source>
        <strain evidence="2">R8</strain>
    </source>
</reference>
<feature type="transmembrane region" description="Helical" evidence="1">
    <location>
        <begin position="18"/>
        <end position="37"/>
    </location>
</feature>
<organism evidence="2 3">
    <name type="scientific">Chitinophaga horti</name>
    <dbReference type="NCBI Taxonomy" id="2920382"/>
    <lineage>
        <taxon>Bacteria</taxon>
        <taxon>Pseudomonadati</taxon>
        <taxon>Bacteroidota</taxon>
        <taxon>Chitinophagia</taxon>
        <taxon>Chitinophagales</taxon>
        <taxon>Chitinophagaceae</taxon>
        <taxon>Chitinophaga</taxon>
    </lineage>
</organism>
<feature type="transmembrane region" description="Helical" evidence="1">
    <location>
        <begin position="229"/>
        <end position="251"/>
    </location>
</feature>
<gene>
    <name evidence="2" type="ORF">MKQ68_18130</name>
</gene>
<dbReference type="RefSeq" id="WP_264280344.1">
    <property type="nucleotide sequence ID" value="NZ_CP107006.1"/>
</dbReference>
<evidence type="ECO:0000256" key="1">
    <source>
        <dbReference type="SAM" id="Phobius"/>
    </source>
</evidence>
<sequence length="259" mass="29317">MLHIIRTEWLKVKSYRTFWVLFGVAIVFIPAINTIVAEVNRNVKDQSKGIINVSLYDFSTVWQMIVNVNTNLTIFFGFLLVILVTNEFTFKTHRQNIIDGWERREFILAKFFWVVALSVISLLVTVITGLIMGSVYGTSSVSFDHFESVWFYFGQTILMLTLALLAGVFIRRAGLAIVLYLAYTMGAEQILVMLGKKYLGSVASLLPMQAADEMMPQPMVGKMIPNVDLYPTAVYAVATVAYIGLFAYLVYRKMSRADL</sequence>
<feature type="transmembrane region" description="Helical" evidence="1">
    <location>
        <begin position="177"/>
        <end position="195"/>
    </location>
</feature>
<feature type="transmembrane region" description="Helical" evidence="1">
    <location>
        <begin position="111"/>
        <end position="137"/>
    </location>
</feature>
<feature type="transmembrane region" description="Helical" evidence="1">
    <location>
        <begin position="72"/>
        <end position="90"/>
    </location>
</feature>
<dbReference type="Proteomes" id="UP001162741">
    <property type="component" value="Chromosome"/>
</dbReference>